<evidence type="ECO:0000256" key="1">
    <source>
        <dbReference type="SAM" id="SignalP"/>
    </source>
</evidence>
<name>A0A1M6EQB8_9FLAO</name>
<dbReference type="Pfam" id="PF20448">
    <property type="entry name" value="DUF6705"/>
    <property type="match status" value="1"/>
</dbReference>
<gene>
    <name evidence="3" type="ORF">SAMN04488096_105198</name>
</gene>
<dbReference type="Proteomes" id="UP000184225">
    <property type="component" value="Unassembled WGS sequence"/>
</dbReference>
<organism evidence="3 4">
    <name type="scientific">Mesonia phycicola</name>
    <dbReference type="NCBI Taxonomy" id="579105"/>
    <lineage>
        <taxon>Bacteria</taxon>
        <taxon>Pseudomonadati</taxon>
        <taxon>Bacteroidota</taxon>
        <taxon>Flavobacteriia</taxon>
        <taxon>Flavobacteriales</taxon>
        <taxon>Flavobacteriaceae</taxon>
        <taxon>Mesonia</taxon>
    </lineage>
</organism>
<evidence type="ECO:0000313" key="3">
    <source>
        <dbReference type="EMBL" id="SHI87500.1"/>
    </source>
</evidence>
<feature type="domain" description="DUF6705" evidence="2">
    <location>
        <begin position="1"/>
        <end position="133"/>
    </location>
</feature>
<dbReference type="InterPro" id="IPR046551">
    <property type="entry name" value="DUF6705"/>
</dbReference>
<accession>A0A1M6EQB8</accession>
<proteinExistence type="predicted"/>
<evidence type="ECO:0000313" key="4">
    <source>
        <dbReference type="Proteomes" id="UP000184225"/>
    </source>
</evidence>
<dbReference type="EMBL" id="FQYY01000005">
    <property type="protein sequence ID" value="SHI87500.1"/>
    <property type="molecule type" value="Genomic_DNA"/>
</dbReference>
<evidence type="ECO:0000259" key="2">
    <source>
        <dbReference type="Pfam" id="PF20448"/>
    </source>
</evidence>
<feature type="chain" id="PRO_5012997219" description="DUF6705 domain-containing protein" evidence="1">
    <location>
        <begin position="21"/>
        <end position="204"/>
    </location>
</feature>
<dbReference type="OrthoDB" id="1261237at2"/>
<keyword evidence="4" id="KW-1185">Reference proteome</keyword>
<keyword evidence="1" id="KW-0732">Signal</keyword>
<sequence>MKYIYIITICLLMSAYSVNAQNETIVPIENWCTVNLSDDIYYFKDVNNYLDKFVGVWVYSNNNTYLKLEIIKETHQDMNGGFPLNLDDFEDYIVISMQYMENGIEKYNSLPLTINRDNPRMSGNNIDANNTNKIKITYAEPSLISCERIMQADLFLEFLGENPNQLQWIRVDGLPDYGSPNICPSGVEDDTSFLIPANLILAKQ</sequence>
<feature type="signal peptide" evidence="1">
    <location>
        <begin position="1"/>
        <end position="20"/>
    </location>
</feature>
<dbReference type="RefSeq" id="WP_143159169.1">
    <property type="nucleotide sequence ID" value="NZ_FQYY01000005.1"/>
</dbReference>
<reference evidence="3 4" key="1">
    <citation type="submission" date="2016-11" db="EMBL/GenBank/DDBJ databases">
        <authorList>
            <person name="Jaros S."/>
            <person name="Januszkiewicz K."/>
            <person name="Wedrychowicz H."/>
        </authorList>
    </citation>
    <scope>NUCLEOTIDE SEQUENCE [LARGE SCALE GENOMIC DNA]</scope>
    <source>
        <strain evidence="3 4">DSM 21425</strain>
    </source>
</reference>
<dbReference type="AlphaFoldDB" id="A0A1M6EQB8"/>
<protein>
    <recommendedName>
        <fullName evidence="2">DUF6705 domain-containing protein</fullName>
    </recommendedName>
</protein>